<dbReference type="EMBL" id="CM026427">
    <property type="protein sequence ID" value="KAG0570834.1"/>
    <property type="molecule type" value="Genomic_DNA"/>
</dbReference>
<evidence type="ECO:0000313" key="3">
    <source>
        <dbReference type="Proteomes" id="UP000822688"/>
    </source>
</evidence>
<proteinExistence type="predicted"/>
<keyword evidence="3" id="KW-1185">Reference proteome</keyword>
<dbReference type="CDD" id="cd19757">
    <property type="entry name" value="Bbox1"/>
    <property type="match status" value="1"/>
</dbReference>
<organism evidence="2 3">
    <name type="scientific">Ceratodon purpureus</name>
    <name type="common">Fire moss</name>
    <name type="synonym">Dicranum purpureum</name>
    <dbReference type="NCBI Taxonomy" id="3225"/>
    <lineage>
        <taxon>Eukaryota</taxon>
        <taxon>Viridiplantae</taxon>
        <taxon>Streptophyta</taxon>
        <taxon>Embryophyta</taxon>
        <taxon>Bryophyta</taxon>
        <taxon>Bryophytina</taxon>
        <taxon>Bryopsida</taxon>
        <taxon>Dicranidae</taxon>
        <taxon>Pseudoditrichales</taxon>
        <taxon>Ditrichaceae</taxon>
        <taxon>Ceratodon</taxon>
    </lineage>
</organism>
<feature type="compositionally biased region" description="Basic residues" evidence="1">
    <location>
        <begin position="216"/>
        <end position="231"/>
    </location>
</feature>
<comment type="caution">
    <text evidence="2">The sequence shown here is derived from an EMBL/GenBank/DDBJ whole genome shotgun (WGS) entry which is preliminary data.</text>
</comment>
<dbReference type="PANTHER" id="PTHR34952">
    <property type="entry name" value="OS05G0113500 PROTEIN"/>
    <property type="match status" value="1"/>
</dbReference>
<dbReference type="Proteomes" id="UP000822688">
    <property type="component" value="Chromosome 6"/>
</dbReference>
<evidence type="ECO:0000313" key="2">
    <source>
        <dbReference type="EMBL" id="KAG0570834.1"/>
    </source>
</evidence>
<gene>
    <name evidence="2" type="ORF">KC19_6G191000</name>
</gene>
<reference evidence="2 3" key="1">
    <citation type="submission" date="2020-06" db="EMBL/GenBank/DDBJ databases">
        <title>WGS assembly of Ceratodon purpureus strain R40.</title>
        <authorList>
            <person name="Carey S.B."/>
            <person name="Jenkins J."/>
            <person name="Shu S."/>
            <person name="Lovell J.T."/>
            <person name="Sreedasyam A."/>
            <person name="Maumus F."/>
            <person name="Tiley G.P."/>
            <person name="Fernandez-Pozo N."/>
            <person name="Barry K."/>
            <person name="Chen C."/>
            <person name="Wang M."/>
            <person name="Lipzen A."/>
            <person name="Daum C."/>
            <person name="Saski C.A."/>
            <person name="Payton A.C."/>
            <person name="Mcbreen J.C."/>
            <person name="Conrad R.E."/>
            <person name="Kollar L.M."/>
            <person name="Olsson S."/>
            <person name="Huttunen S."/>
            <person name="Landis J.B."/>
            <person name="Wickett N.J."/>
            <person name="Johnson M.G."/>
            <person name="Rensing S.A."/>
            <person name="Grimwood J."/>
            <person name="Schmutz J."/>
            <person name="Mcdaniel S.F."/>
        </authorList>
    </citation>
    <scope>NUCLEOTIDE SEQUENCE [LARGE SCALE GENOMIC DNA]</scope>
    <source>
        <strain evidence="2 3">R40</strain>
    </source>
</reference>
<feature type="compositionally biased region" description="Basic and acidic residues" evidence="1">
    <location>
        <begin position="232"/>
        <end position="248"/>
    </location>
</feature>
<sequence>MSINDISTCLKGGRSCGVGREEDASNLLWCEHCAIALCFECDTNLHNSKNSKHGHLRVLLPASRTEEVRKCEHGGDGSSTVRLGLISKPSPPKNKRRASKKDSGRRSSSSRNGLSDGGSKITPHDVGEATIKSLGTSDVASIEPVPNCEKAPASAVKLPRSALRGGYEEAGLGSRPKLNVTWHPDVKEPICSIASHTVGHKRGPAFLSRRSQQKQLRQKSKASSKSQKHAKKQESNKIKKGEPVKARSDGMCNPNENLVLDLESSNISGAPTEEETINPMWSNCTYCIQEERLCDCVNMSDGSIGDPYLQSVLLESIVRPENLTEKTVQDSNTVKMEDKKSSAFATDERLNETLPEDYRQLFVSMFQAASSIGQGVELHAPGANLSGSKQVFKPATQGKFSPLISVV</sequence>
<dbReference type="AlphaFoldDB" id="A0A8T0HJ70"/>
<accession>A0A8T0HJ70</accession>
<feature type="compositionally biased region" description="Low complexity" evidence="1">
    <location>
        <begin position="106"/>
        <end position="119"/>
    </location>
</feature>
<name>A0A8T0HJ70_CERPU</name>
<feature type="region of interest" description="Disordered" evidence="1">
    <location>
        <begin position="202"/>
        <end position="253"/>
    </location>
</feature>
<dbReference type="PANTHER" id="PTHR34952:SF2">
    <property type="entry name" value="OS05G0113500 PROTEIN"/>
    <property type="match status" value="1"/>
</dbReference>
<protein>
    <submittedName>
        <fullName evidence="2">Uncharacterized protein</fullName>
    </submittedName>
</protein>
<feature type="region of interest" description="Disordered" evidence="1">
    <location>
        <begin position="70"/>
        <end position="127"/>
    </location>
</feature>
<evidence type="ECO:0000256" key="1">
    <source>
        <dbReference type="SAM" id="MobiDB-lite"/>
    </source>
</evidence>